<dbReference type="InParanoid" id="A0A7R8UUQ4"/>
<reference evidence="1 2" key="1">
    <citation type="submission" date="2020-11" db="EMBL/GenBank/DDBJ databases">
        <authorList>
            <person name="Wallbank WR R."/>
            <person name="Pardo Diaz C."/>
            <person name="Kozak K."/>
            <person name="Martin S."/>
            <person name="Jiggins C."/>
            <person name="Moest M."/>
            <person name="Warren A I."/>
            <person name="Generalovic N T."/>
            <person name="Byers J.R.P. K."/>
            <person name="Montejo-Kovacevich G."/>
            <person name="Yen C E."/>
        </authorList>
    </citation>
    <scope>NUCLEOTIDE SEQUENCE [LARGE SCALE GENOMIC DNA]</scope>
</reference>
<protein>
    <submittedName>
        <fullName evidence="1">Uncharacterized protein</fullName>
    </submittedName>
</protein>
<organism evidence="1 2">
    <name type="scientific">Hermetia illucens</name>
    <name type="common">Black soldier fly</name>
    <dbReference type="NCBI Taxonomy" id="343691"/>
    <lineage>
        <taxon>Eukaryota</taxon>
        <taxon>Metazoa</taxon>
        <taxon>Ecdysozoa</taxon>
        <taxon>Arthropoda</taxon>
        <taxon>Hexapoda</taxon>
        <taxon>Insecta</taxon>
        <taxon>Pterygota</taxon>
        <taxon>Neoptera</taxon>
        <taxon>Endopterygota</taxon>
        <taxon>Diptera</taxon>
        <taxon>Brachycera</taxon>
        <taxon>Stratiomyomorpha</taxon>
        <taxon>Stratiomyidae</taxon>
        <taxon>Hermetiinae</taxon>
        <taxon>Hermetia</taxon>
    </lineage>
</organism>
<keyword evidence="2" id="KW-1185">Reference proteome</keyword>
<dbReference type="AlphaFoldDB" id="A0A7R8UUQ4"/>
<evidence type="ECO:0000313" key="2">
    <source>
        <dbReference type="Proteomes" id="UP000594454"/>
    </source>
</evidence>
<proteinExistence type="predicted"/>
<dbReference type="EMBL" id="LR899012">
    <property type="protein sequence ID" value="CAD7087442.1"/>
    <property type="molecule type" value="Genomic_DNA"/>
</dbReference>
<dbReference type="Proteomes" id="UP000594454">
    <property type="component" value="Chromosome 4"/>
</dbReference>
<gene>
    <name evidence="1" type="ORF">HERILL_LOCUS10150</name>
</gene>
<evidence type="ECO:0000313" key="1">
    <source>
        <dbReference type="EMBL" id="CAD7087442.1"/>
    </source>
</evidence>
<name>A0A7R8UUQ4_HERIL</name>
<sequence>MDFCTITYDLDCETIIPSIIWLETKDIRFQDLSAKMFEYAILFIQDYISESNHLVKSMDFEEDEEAMEELCERFHSIMEDEVSLIAINKDEKQILGLSLNKIMNYEDFSWMHWKIMAKENIKVNKLFNLQYEVQFMSKLESKIKSASCFHVFYLIIHGRGESSDAYVRKQLLSQAEKEGRHLGCIYLTFLATNKAEQNCADAIGMQVCMLFHFILEWFGQRFIEYNSKFLLKLDSIFENLI</sequence>
<dbReference type="Gene3D" id="3.40.630.30">
    <property type="match status" value="1"/>
</dbReference>
<accession>A0A7R8UUQ4</accession>